<keyword evidence="3" id="KW-1185">Reference proteome</keyword>
<dbReference type="Proteomes" id="UP001154420">
    <property type="component" value="Unassembled WGS sequence"/>
</dbReference>
<comment type="caution">
    <text evidence="2">The sequence shown here is derived from an EMBL/GenBank/DDBJ whole genome shotgun (WGS) entry which is preliminary data.</text>
</comment>
<dbReference type="CDD" id="cd09854">
    <property type="entry name" value="PIN_VapC-like"/>
    <property type="match status" value="1"/>
</dbReference>
<organism evidence="2 3">
    <name type="scientific">Parablautia muri</name>
    <dbReference type="NCBI Taxonomy" id="2320879"/>
    <lineage>
        <taxon>Bacteria</taxon>
        <taxon>Bacillati</taxon>
        <taxon>Bacillota</taxon>
        <taxon>Clostridia</taxon>
        <taxon>Lachnospirales</taxon>
        <taxon>Lachnospiraceae</taxon>
        <taxon>Parablautia</taxon>
    </lineage>
</organism>
<evidence type="ECO:0000259" key="1">
    <source>
        <dbReference type="Pfam" id="PF01850"/>
    </source>
</evidence>
<reference evidence="2" key="1">
    <citation type="submission" date="2018-09" db="EMBL/GenBank/DDBJ databases">
        <title>Murine metabolic-syndrome-specific gut microbial biobank.</title>
        <authorList>
            <person name="Liu C."/>
        </authorList>
    </citation>
    <scope>NUCLEOTIDE SEQUENCE</scope>
    <source>
        <strain evidence="2">D42-62</strain>
    </source>
</reference>
<protein>
    <submittedName>
        <fullName evidence="2">Type II toxin-antitoxin system VapC family toxin</fullName>
    </submittedName>
</protein>
<dbReference type="RefSeq" id="WP_160562072.1">
    <property type="nucleotide sequence ID" value="NZ_QZDT01000066.1"/>
</dbReference>
<name>A0A9X5BJC7_9FIRM</name>
<dbReference type="Gene3D" id="3.40.50.1010">
    <property type="entry name" value="5'-nuclease"/>
    <property type="match status" value="1"/>
</dbReference>
<dbReference type="Pfam" id="PF01850">
    <property type="entry name" value="PIN"/>
    <property type="match status" value="1"/>
</dbReference>
<dbReference type="EMBL" id="QZDT01000066">
    <property type="protein sequence ID" value="NBJ95119.1"/>
    <property type="molecule type" value="Genomic_DNA"/>
</dbReference>
<sequence>MKNNTILLDSFKPKQSDNILLDTNILLDLFYPLDFESTSNKYETLFNNLIKEKSHLLISSIQVSEFINRCIRIQFKLYQNAIKNPALEFKKDYRSTDDYREKMNAILDIIKTDIVDNFTFIDDGFSKMNCQNIFIYGFSYDFNDSLLVEIARQHKAILITNDADYANYGNDFQIVTSNKFLLMSH</sequence>
<gene>
    <name evidence="2" type="ORF">D5281_21835</name>
</gene>
<evidence type="ECO:0000313" key="3">
    <source>
        <dbReference type="Proteomes" id="UP001154420"/>
    </source>
</evidence>
<dbReference type="SUPFAM" id="SSF88723">
    <property type="entry name" value="PIN domain-like"/>
    <property type="match status" value="1"/>
</dbReference>
<feature type="domain" description="PIN" evidence="1">
    <location>
        <begin position="19"/>
        <end position="169"/>
    </location>
</feature>
<evidence type="ECO:0000313" key="2">
    <source>
        <dbReference type="EMBL" id="NBJ95119.1"/>
    </source>
</evidence>
<dbReference type="InterPro" id="IPR002716">
    <property type="entry name" value="PIN_dom"/>
</dbReference>
<dbReference type="AlphaFoldDB" id="A0A9X5BJC7"/>
<proteinExistence type="predicted"/>
<accession>A0A9X5BJC7</accession>
<dbReference type="InterPro" id="IPR029060">
    <property type="entry name" value="PIN-like_dom_sf"/>
</dbReference>
<dbReference type="OrthoDB" id="2067071at2"/>